<name>A0A8S1S1I0_9CILI</name>
<reference evidence="2" key="1">
    <citation type="submission" date="2021-01" db="EMBL/GenBank/DDBJ databases">
        <authorList>
            <consortium name="Genoscope - CEA"/>
            <person name="William W."/>
        </authorList>
    </citation>
    <scope>NUCLEOTIDE SEQUENCE</scope>
</reference>
<accession>A0A8S1S1I0</accession>
<gene>
    <name evidence="2" type="ORF">PPENT_87.1.T0020402</name>
</gene>
<evidence type="ECO:0000256" key="1">
    <source>
        <dbReference type="SAM" id="MobiDB-lite"/>
    </source>
</evidence>
<feature type="region of interest" description="Disordered" evidence="1">
    <location>
        <begin position="276"/>
        <end position="342"/>
    </location>
</feature>
<evidence type="ECO:0000313" key="3">
    <source>
        <dbReference type="Proteomes" id="UP000689195"/>
    </source>
</evidence>
<dbReference type="EMBL" id="CAJJDO010000002">
    <property type="protein sequence ID" value="CAD8133432.1"/>
    <property type="molecule type" value="Genomic_DNA"/>
</dbReference>
<proteinExistence type="predicted"/>
<feature type="region of interest" description="Disordered" evidence="1">
    <location>
        <begin position="355"/>
        <end position="411"/>
    </location>
</feature>
<organism evidence="2 3">
    <name type="scientific">Paramecium pentaurelia</name>
    <dbReference type="NCBI Taxonomy" id="43138"/>
    <lineage>
        <taxon>Eukaryota</taxon>
        <taxon>Sar</taxon>
        <taxon>Alveolata</taxon>
        <taxon>Ciliophora</taxon>
        <taxon>Intramacronucleata</taxon>
        <taxon>Oligohymenophorea</taxon>
        <taxon>Peniculida</taxon>
        <taxon>Parameciidae</taxon>
        <taxon>Paramecium</taxon>
    </lineage>
</organism>
<dbReference type="OrthoDB" id="301524at2759"/>
<feature type="compositionally biased region" description="Low complexity" evidence="1">
    <location>
        <begin position="312"/>
        <end position="322"/>
    </location>
</feature>
<dbReference type="Proteomes" id="UP000689195">
    <property type="component" value="Unassembled WGS sequence"/>
</dbReference>
<comment type="caution">
    <text evidence="2">The sequence shown here is derived from an EMBL/GenBank/DDBJ whole genome shotgun (WGS) entry which is preliminary data.</text>
</comment>
<keyword evidence="3" id="KW-1185">Reference proteome</keyword>
<dbReference type="AlphaFoldDB" id="A0A8S1S1I0"/>
<protein>
    <submittedName>
        <fullName evidence="2">Uncharacterized protein</fullName>
    </submittedName>
</protein>
<evidence type="ECO:0000313" key="2">
    <source>
        <dbReference type="EMBL" id="CAD8133432.1"/>
    </source>
</evidence>
<sequence>MNNNQVFDELEEFVKQQKLNDNLRIEAKVGTIIAKTDEALIDLQHFQDQFINVESKIEKKNYRFESAISKLDYEKACQMLKSEKRWEFTIDIIFALSYTTNYSFRMGYDEKGKIFCYERKKELKSKHLDILDQKRQYRITLSQYDIIDYNQTEICLEKIREYLRENTLQISCIRYKQTMIYQFDDYCESFVFQVQQIEKSKQAFLIEIAKEITNKNNTFKKNLDNAMELLQQHKNYYKPFYEAEISIKQYKVAQSTQNLVEKYVKKIQQFHDDVRAQNPQPTQAGVRDAQFQKKYVKQDQKQRNYNPQKGTQIKTRGQNQQQRQDRNYQENQTLDYNNSNYLDEDTNKIENWQQNQPQQIKKYDNNSKTMYNQRGRGRGRGRGNISGYGKEREEWSNSDDEQFQSRQEDYY</sequence>